<dbReference type="AlphaFoldDB" id="A0A7T1AM98"/>
<feature type="transmembrane region" description="Helical" evidence="1">
    <location>
        <begin position="98"/>
        <end position="115"/>
    </location>
</feature>
<keyword evidence="1" id="KW-0812">Transmembrane</keyword>
<protein>
    <submittedName>
        <fullName evidence="2">Uncharacterized protein</fullName>
    </submittedName>
</protein>
<evidence type="ECO:0000256" key="1">
    <source>
        <dbReference type="SAM" id="Phobius"/>
    </source>
</evidence>
<keyword evidence="1" id="KW-0472">Membrane</keyword>
<feature type="transmembrane region" description="Helical" evidence="1">
    <location>
        <begin position="268"/>
        <end position="301"/>
    </location>
</feature>
<organism evidence="2 3">
    <name type="scientific">Atribacter laminatus</name>
    <dbReference type="NCBI Taxonomy" id="2847778"/>
    <lineage>
        <taxon>Bacteria</taxon>
        <taxon>Pseudomonadati</taxon>
        <taxon>Atribacterota</taxon>
        <taxon>Atribacteria</taxon>
        <taxon>Atribacterales</taxon>
        <taxon>Atribacteraceae</taxon>
        <taxon>Atribacter</taxon>
    </lineage>
</organism>
<sequence>MNKKTIPAIIFYVFCFFLFYFFTLLAREKGLISSEVDFYSNRAQIFFSSGAEQPKILFLAYPFLPFFFALIGYFPNLIPPVIGTFAVWLLSKIIINKNLPPFFILLIISSPFFLLSISSPSYFLLALFIVIVIAYIVQYHETQSIYFFFLAGISLGVGTLTHLSFLWFCIPVIIFQWLFFHDSLSRKVSLFLVSLFPPSFFLITILFFNWVFSGNPFLFLNTSPMNLIYSFPEFLTTSLYNLLMFFSKLWFIYPFLGLLFFQGKVRIFWMISVIFLSFVLFQNQLLFLPISFLTIIGLLLWNKKSGYQLITGIIVFLIASGLGWYFFLNRQDSYFSAQGSYQNTLTPNQPIVQKTTHTVPLSFINFGQDTYLSPNYEWPPF</sequence>
<proteinExistence type="predicted"/>
<dbReference type="RefSeq" id="WP_218111046.1">
    <property type="nucleotide sequence ID" value="NZ_CP065383.1"/>
</dbReference>
<keyword evidence="3" id="KW-1185">Reference proteome</keyword>
<gene>
    <name evidence="2" type="ORF">RT761_01767</name>
</gene>
<evidence type="ECO:0000313" key="2">
    <source>
        <dbReference type="EMBL" id="QPM68546.1"/>
    </source>
</evidence>
<name>A0A7T1AM98_ATRLM</name>
<feature type="transmembrane region" description="Helical" evidence="1">
    <location>
        <begin position="145"/>
        <end position="178"/>
    </location>
</feature>
<feature type="transmembrane region" description="Helical" evidence="1">
    <location>
        <begin position="239"/>
        <end position="261"/>
    </location>
</feature>
<feature type="transmembrane region" description="Helical" evidence="1">
    <location>
        <begin position="190"/>
        <end position="212"/>
    </location>
</feature>
<evidence type="ECO:0000313" key="3">
    <source>
        <dbReference type="Proteomes" id="UP000594463"/>
    </source>
</evidence>
<dbReference type="KEGG" id="alam:RT761_01767"/>
<dbReference type="Proteomes" id="UP000594463">
    <property type="component" value="Chromosome"/>
</dbReference>
<feature type="transmembrane region" description="Helical" evidence="1">
    <location>
        <begin position="6"/>
        <end position="26"/>
    </location>
</feature>
<accession>A0A7T1AM98</accession>
<keyword evidence="1" id="KW-1133">Transmembrane helix</keyword>
<reference evidence="2 3" key="1">
    <citation type="journal article" date="2021" name="Nat. Commun.">
        <title>Isolation of a member of the candidate phylum Atribacteria reveals a unique cell membrane structure.</title>
        <authorList>
            <person name="Taiki K."/>
            <person name="Nobu M.K."/>
            <person name="Kusada H."/>
            <person name="Meng X.-Y."/>
            <person name="Hosoki N."/>
            <person name="Uematsu K."/>
            <person name="Yoshioka H."/>
            <person name="Kamagata Y."/>
            <person name="Tamaki H."/>
        </authorList>
    </citation>
    <scope>NUCLEOTIDE SEQUENCE [LARGE SCALE GENOMIC DNA]</scope>
    <source>
        <strain evidence="2 3">RT761</strain>
    </source>
</reference>
<dbReference type="EMBL" id="CP065383">
    <property type="protein sequence ID" value="QPM68546.1"/>
    <property type="molecule type" value="Genomic_DNA"/>
</dbReference>
<feature type="transmembrane region" description="Helical" evidence="1">
    <location>
        <begin position="307"/>
        <end position="328"/>
    </location>
</feature>